<keyword evidence="6" id="KW-0862">Zinc</keyword>
<evidence type="ECO:0000259" key="13">
    <source>
        <dbReference type="PROSITE" id="PS50157"/>
    </source>
</evidence>
<name>Q0V9Z7_XENTR</name>
<feature type="compositionally biased region" description="Polar residues" evidence="12">
    <location>
        <begin position="1011"/>
        <end position="1020"/>
    </location>
</feature>
<keyword evidence="7" id="KW-0805">Transcription regulation</keyword>
<dbReference type="Gene3D" id="3.30.160.60">
    <property type="entry name" value="Classic Zinc Finger"/>
    <property type="match status" value="3"/>
</dbReference>
<dbReference type="PANTHER" id="PTHR45925:SF4">
    <property type="entry name" value="ZINC FINGER PROTEIN 217"/>
    <property type="match status" value="1"/>
</dbReference>
<sequence length="1042" mass="114693">MPVQSLSEFDCPDGVGSAIGSQMESPDSSLTLKRTNTISHKNLQETFLMQAEGDMTFDCMFCDQAYKHHEDLGKHVLVQHRPTLCEPEVLRVEAEYLSPQDKRRKGSVPLVKEELKDKDGLDCEVCGQTFEHSVDLGTHLKKHKDSFTYCCSICGRRFKEPWFLKNHKRTHTTRSGAKNKQSPAGEEMPATINDVEQEQKPQSAMSPYKLCVICGFFFPDKYTLMEHSKIHSKDSSLSGDVTNNSVPSMDNSCSPEKCDIDAATTPKHDFMSFLNLNPTAQATKKVLAISKSIGELDPFTTYQSWQLATKGKVALSLGREKEPLLEFKASADMCSEKEGHGDGWHAGKQDNVKGYADATLPHDNDKQGACVKAPSLEGEEKLATKDKPTLCSCCGKIFKTYHALVLHSRVHRNSRSDSESSAMSGGEGALLVCAANEASSDPTAIDPIPGAAANRVTLESTEAGDVTKVQEDSEEDTEDMGDAVQSDKNEDGEVRLKAKGLPTSKECNYCGKSFRSNYYLNIHLRTHTGEKPYKCEFCDYAAAQKTSLRYHLERHHKFKPGDSNAHVKSIGKCSPVPQGSGDLVPVLNHASNEARPMPTISNPTKKDRVNAKDQGNSIQPSEHLEGHKVAPGRENVIPKRERASTPTQVFSKESTVSHCEKQSSDQQVPNPADWSMEESDSLSICEKENVHHTSLSIKEDVQDDSLPMKEDAQPLNLCLKPSDYSAPSTNSALSVSTCPYCSYKSLYPEVLILHQRLTHNSNSDAVPKNVRPKTAAQMAAMRRTGCPLVLRGVDVPPLALNGKKSKTSSVVPKANPERPKQLSVLPNKAAAGSDSKSPEQGPNKLHARPTNASPLVNHSYMQPDLQGITHLLERMQQSEQNVTSLNIPYQGRNSFSKDYPYPSAPSWSGEYPFTRMLNSTHIESGEPYSKRLKHNTPIADSTRYPTKTNVVPNPPYSKLASFLLQEKSLLNSGAPLLPHGVSSPHAVESRWRQIIPAPPTTGPTYRVLDPSFSQEPSSVTEGRKAPINRHVSKRGFGPNDKA</sequence>
<feature type="region of interest" description="Disordered" evidence="12">
    <location>
        <begin position="998"/>
        <end position="1042"/>
    </location>
</feature>
<dbReference type="EMBL" id="BC121330">
    <property type="protein sequence ID" value="AAI21331.1"/>
    <property type="molecule type" value="mRNA"/>
</dbReference>
<feature type="domain" description="C2H2-type" evidence="13">
    <location>
        <begin position="533"/>
        <end position="560"/>
    </location>
</feature>
<feature type="compositionally biased region" description="Polar residues" evidence="12">
    <location>
        <begin position="19"/>
        <end position="29"/>
    </location>
</feature>
<evidence type="ECO:0000256" key="9">
    <source>
        <dbReference type="ARBA" id="ARBA00023163"/>
    </source>
</evidence>
<dbReference type="GO" id="GO:0008270">
    <property type="term" value="F:zinc ion binding"/>
    <property type="evidence" value="ECO:0007669"/>
    <property type="project" value="UniProtKB-KW"/>
</dbReference>
<keyword evidence="8" id="KW-0238">DNA-binding</keyword>
<dbReference type="Pfam" id="PF00096">
    <property type="entry name" value="zf-C2H2"/>
    <property type="match status" value="2"/>
</dbReference>
<dbReference type="SMART" id="SM00355">
    <property type="entry name" value="ZnF_C2H2"/>
    <property type="match status" value="8"/>
</dbReference>
<feature type="domain" description="C2H2-type" evidence="13">
    <location>
        <begin position="149"/>
        <end position="176"/>
    </location>
</feature>
<dbReference type="PROSITE" id="PS50157">
    <property type="entry name" value="ZINC_FINGER_C2H2_2"/>
    <property type="match status" value="6"/>
</dbReference>
<organism evidence="14">
    <name type="scientific">Xenopus tropicalis</name>
    <name type="common">Western clawed frog</name>
    <name type="synonym">Silurana tropicalis</name>
    <dbReference type="NCBI Taxonomy" id="8364"/>
    <lineage>
        <taxon>Eukaryota</taxon>
        <taxon>Metazoa</taxon>
        <taxon>Chordata</taxon>
        <taxon>Craniata</taxon>
        <taxon>Vertebrata</taxon>
        <taxon>Euteleostomi</taxon>
        <taxon>Amphibia</taxon>
        <taxon>Batrachia</taxon>
        <taxon>Anura</taxon>
        <taxon>Pipoidea</taxon>
        <taxon>Pipidae</taxon>
        <taxon>Xenopodinae</taxon>
        <taxon>Xenopus</taxon>
        <taxon>Silurana</taxon>
    </lineage>
</organism>
<feature type="region of interest" description="Disordered" evidence="12">
    <location>
        <begin position="459"/>
        <end position="494"/>
    </location>
</feature>
<dbReference type="GO" id="GO:0003677">
    <property type="term" value="F:DNA binding"/>
    <property type="evidence" value="ECO:0007669"/>
    <property type="project" value="UniProtKB-KW"/>
</dbReference>
<keyword evidence="4" id="KW-0677">Repeat</keyword>
<feature type="domain" description="C2H2-type" evidence="13">
    <location>
        <begin position="505"/>
        <end position="532"/>
    </location>
</feature>
<evidence type="ECO:0000256" key="10">
    <source>
        <dbReference type="ARBA" id="ARBA00023242"/>
    </source>
</evidence>
<feature type="compositionally biased region" description="Basic and acidic residues" evidence="12">
    <location>
        <begin position="485"/>
        <end position="494"/>
    </location>
</feature>
<evidence type="ECO:0000256" key="3">
    <source>
        <dbReference type="ARBA" id="ARBA00022723"/>
    </source>
</evidence>
<evidence type="ECO:0000256" key="4">
    <source>
        <dbReference type="ARBA" id="ARBA00022737"/>
    </source>
</evidence>
<accession>Q0V9Z7</accession>
<evidence type="ECO:0000256" key="8">
    <source>
        <dbReference type="ARBA" id="ARBA00023125"/>
    </source>
</evidence>
<evidence type="ECO:0000256" key="5">
    <source>
        <dbReference type="ARBA" id="ARBA00022771"/>
    </source>
</evidence>
<dbReference type="PROSITE" id="PS00028">
    <property type="entry name" value="ZINC_FINGER_C2H2_1"/>
    <property type="match status" value="6"/>
</dbReference>
<dbReference type="GO" id="GO:0005634">
    <property type="term" value="C:nucleus"/>
    <property type="evidence" value="ECO:0007669"/>
    <property type="project" value="UniProtKB-SubCell"/>
</dbReference>
<keyword evidence="9" id="KW-0804">Transcription</keyword>
<feature type="compositionally biased region" description="Polar residues" evidence="12">
    <location>
        <begin position="644"/>
        <end position="657"/>
    </location>
</feature>
<dbReference type="InterPro" id="IPR051967">
    <property type="entry name" value="Krueppel_C2H2-ZF"/>
</dbReference>
<comment type="subcellular location">
    <subcellularLocation>
        <location evidence="1">Nucleus</location>
    </subcellularLocation>
</comment>
<keyword evidence="5 11" id="KW-0863">Zinc-finger</keyword>
<evidence type="ECO:0000256" key="11">
    <source>
        <dbReference type="PROSITE-ProRule" id="PRU00042"/>
    </source>
</evidence>
<feature type="region of interest" description="Disordered" evidence="12">
    <location>
        <begin position="593"/>
        <end position="676"/>
    </location>
</feature>
<dbReference type="AlphaFoldDB" id="Q0V9Z7"/>
<dbReference type="InterPro" id="IPR013087">
    <property type="entry name" value="Znf_C2H2_type"/>
</dbReference>
<dbReference type="SUPFAM" id="SSF57667">
    <property type="entry name" value="beta-beta-alpha zinc fingers"/>
    <property type="match status" value="3"/>
</dbReference>
<dbReference type="FunFam" id="3.30.160.60:FF:000075">
    <property type="entry name" value="Putative zinc finger protein 536"/>
    <property type="match status" value="1"/>
</dbReference>
<feature type="domain" description="C2H2-type" evidence="13">
    <location>
        <begin position="121"/>
        <end position="148"/>
    </location>
</feature>
<comment type="similarity">
    <text evidence="2">Belongs to the krueppel C2H2-type zinc-finger protein family.</text>
</comment>
<feature type="region of interest" description="Disordered" evidence="12">
    <location>
        <begin position="797"/>
        <end position="857"/>
    </location>
</feature>
<evidence type="ECO:0000256" key="12">
    <source>
        <dbReference type="SAM" id="MobiDB-lite"/>
    </source>
</evidence>
<dbReference type="PANTHER" id="PTHR45925">
    <property type="entry name" value="ZINC FINGER PROTEIN"/>
    <property type="match status" value="1"/>
</dbReference>
<evidence type="ECO:0000256" key="2">
    <source>
        <dbReference type="ARBA" id="ARBA00006991"/>
    </source>
</evidence>
<evidence type="ECO:0000313" key="14">
    <source>
        <dbReference type="EMBL" id="AAI21331.1"/>
    </source>
</evidence>
<evidence type="ECO:0000256" key="7">
    <source>
        <dbReference type="ARBA" id="ARBA00023015"/>
    </source>
</evidence>
<proteinExistence type="evidence at transcript level"/>
<protein>
    <submittedName>
        <fullName evidence="14">Znf217 protein</fullName>
    </submittedName>
</protein>
<keyword evidence="3" id="KW-0479">Metal-binding</keyword>
<gene>
    <name evidence="14" type="primary">znf217</name>
</gene>
<feature type="compositionally biased region" description="Acidic residues" evidence="12">
    <location>
        <begin position="472"/>
        <end position="481"/>
    </location>
</feature>
<reference evidence="14" key="1">
    <citation type="submission" date="2006-08" db="EMBL/GenBank/DDBJ databases">
        <authorList>
            <consortium name="NIH - Xenopus Gene Collection (XGC) project"/>
        </authorList>
    </citation>
    <scope>NUCLEOTIDE SEQUENCE [LARGE SCALE MRNA]</scope>
    <source>
        <tissue evidence="14">Testes</tissue>
    </source>
</reference>
<evidence type="ECO:0000256" key="1">
    <source>
        <dbReference type="ARBA" id="ARBA00004123"/>
    </source>
</evidence>
<dbReference type="InterPro" id="IPR036236">
    <property type="entry name" value="Znf_C2H2_sf"/>
</dbReference>
<dbReference type="FunFam" id="3.30.160.60:FF:001450">
    <property type="entry name" value="zinc finger protein 774"/>
    <property type="match status" value="1"/>
</dbReference>
<evidence type="ECO:0000256" key="6">
    <source>
        <dbReference type="ARBA" id="ARBA00022833"/>
    </source>
</evidence>
<feature type="region of interest" description="Disordered" evidence="12">
    <location>
        <begin position="1"/>
        <end position="29"/>
    </location>
</feature>
<feature type="domain" description="C2H2-type" evidence="13">
    <location>
        <begin position="209"/>
        <end position="236"/>
    </location>
</feature>
<keyword evidence="10" id="KW-0539">Nucleus</keyword>
<feature type="domain" description="C2H2-type" evidence="13">
    <location>
        <begin position="389"/>
        <end position="416"/>
    </location>
</feature>